<feature type="transmembrane region" description="Helical" evidence="3">
    <location>
        <begin position="202"/>
        <end position="225"/>
    </location>
</feature>
<evidence type="ECO:0000256" key="1">
    <source>
        <dbReference type="ARBA" id="ARBA00022729"/>
    </source>
</evidence>
<dbReference type="InterPro" id="IPR057774">
    <property type="entry name" value="D8C_UMOD/GP2/OIT3-like"/>
</dbReference>
<dbReference type="Pfam" id="PF23283">
    <property type="entry name" value="D8C_UMOD"/>
    <property type="match status" value="1"/>
</dbReference>
<gene>
    <name evidence="6" type="primary">LOC111099977</name>
</gene>
<evidence type="ECO:0000256" key="3">
    <source>
        <dbReference type="SAM" id="Phobius"/>
    </source>
</evidence>
<dbReference type="AlphaFoldDB" id="A0A8B8A6X7"/>
<evidence type="ECO:0000259" key="4">
    <source>
        <dbReference type="Pfam" id="PF23283"/>
    </source>
</evidence>
<keyword evidence="2" id="KW-1015">Disulfide bond</keyword>
<reference evidence="6" key="1">
    <citation type="submission" date="2025-08" db="UniProtKB">
        <authorList>
            <consortium name="RefSeq"/>
        </authorList>
    </citation>
    <scope>IDENTIFICATION</scope>
    <source>
        <tissue evidence="6">Whole sample</tissue>
    </source>
</reference>
<sequence length="274" mass="30359">MKTYVHLPLRASTITIRFTLFLNSLIISVNSTYYCSLGSADPCTTASSLFEPYARTTNCPYDGTAAPCDRYITPGWYTADDVILDQCPVLNSCGAVYPVWMNGTFPLVSDGVVTRTLCKTGFEGCCVRDYDLQIKNCGSHYVYCIPALDTCPERICFGTNGSCEYPTTTTTTTTTATPTVTTESDSDEKVPIKEYRDLESRYVAIIVVVVILLIIGVTATITVAVRKFYKLKSHREISQSRTELVGEREKTQSITPVESNYEQTPPYVDFNAFG</sequence>
<dbReference type="GeneID" id="111099977"/>
<keyword evidence="3" id="KW-0812">Transmembrane</keyword>
<proteinExistence type="predicted"/>
<dbReference type="KEGG" id="cvn:111099977"/>
<name>A0A8B8A6X7_CRAVI</name>
<evidence type="ECO:0000256" key="2">
    <source>
        <dbReference type="ARBA" id="ARBA00023157"/>
    </source>
</evidence>
<keyword evidence="1" id="KW-0732">Signal</keyword>
<evidence type="ECO:0000313" key="5">
    <source>
        <dbReference type="Proteomes" id="UP000694844"/>
    </source>
</evidence>
<evidence type="ECO:0000313" key="6">
    <source>
        <dbReference type="RefSeq" id="XP_022287222.1"/>
    </source>
</evidence>
<organism evidence="5 6">
    <name type="scientific">Crassostrea virginica</name>
    <name type="common">Eastern oyster</name>
    <dbReference type="NCBI Taxonomy" id="6565"/>
    <lineage>
        <taxon>Eukaryota</taxon>
        <taxon>Metazoa</taxon>
        <taxon>Spiralia</taxon>
        <taxon>Lophotrochozoa</taxon>
        <taxon>Mollusca</taxon>
        <taxon>Bivalvia</taxon>
        <taxon>Autobranchia</taxon>
        <taxon>Pteriomorphia</taxon>
        <taxon>Ostreida</taxon>
        <taxon>Ostreoidea</taxon>
        <taxon>Ostreidae</taxon>
        <taxon>Crassostrea</taxon>
    </lineage>
</organism>
<dbReference type="Proteomes" id="UP000694844">
    <property type="component" value="Chromosome 6"/>
</dbReference>
<keyword evidence="3" id="KW-1133">Transmembrane helix</keyword>
<dbReference type="RefSeq" id="XP_022287222.1">
    <property type="nucleotide sequence ID" value="XM_022431514.1"/>
</dbReference>
<protein>
    <submittedName>
        <fullName evidence="6">Oncoprotein-induced transcript 3 protein-like</fullName>
    </submittedName>
</protein>
<accession>A0A8B8A6X7</accession>
<feature type="domain" description="UMOD/GP2/OIT3-like D8C" evidence="4">
    <location>
        <begin position="84"/>
        <end position="152"/>
    </location>
</feature>
<keyword evidence="5" id="KW-1185">Reference proteome</keyword>
<keyword evidence="3" id="KW-0472">Membrane</keyword>
<dbReference type="OrthoDB" id="10043005at2759"/>